<dbReference type="PANTHER" id="PTHR10177">
    <property type="entry name" value="CYCLINS"/>
    <property type="match status" value="1"/>
</dbReference>
<accession>A0AAW0UF21</accession>
<keyword evidence="1" id="KW-0132">Cell division</keyword>
<keyword evidence="2 4" id="KW-0195">Cyclin</keyword>
<sequence length="270" mass="30505">MTTNKTWMTDYPEEVLAWMRQREAKHLNYNGKSPQLASRGELVDLICMVTEHLKLSVATTHLAVHLLDRFMDSHFILENQLKLTALTVIMLAAKFEEKDVNVPGYPALNALVEKQYTVSFFNMMEKFILNFFKWNIGTVTVAHFAEFYLAKAVSATDTVDGASITCLDIAWQTLWKSTSYFVDLSLHDRAFMQWPTSLVAAACVACGRLSSNFEPIWSATLETTTGYTIQSLSQIMDLFLRMYRSEKKNSTCSTPESGYGSRCPSLQGSP</sequence>
<evidence type="ECO:0000256" key="5">
    <source>
        <dbReference type="SAM" id="MobiDB-lite"/>
    </source>
</evidence>
<evidence type="ECO:0000259" key="6">
    <source>
        <dbReference type="SMART" id="SM00385"/>
    </source>
</evidence>
<feature type="region of interest" description="Disordered" evidence="5">
    <location>
        <begin position="251"/>
        <end position="270"/>
    </location>
</feature>
<dbReference type="Gene3D" id="1.10.472.10">
    <property type="entry name" value="Cyclin-like"/>
    <property type="match status" value="2"/>
</dbReference>
<dbReference type="GO" id="GO:0051301">
    <property type="term" value="P:cell division"/>
    <property type="evidence" value="ECO:0007669"/>
    <property type="project" value="UniProtKB-KW"/>
</dbReference>
<gene>
    <name evidence="8" type="ORF">O3P69_004087</name>
</gene>
<dbReference type="SMART" id="SM00385">
    <property type="entry name" value="CYCLIN"/>
    <property type="match status" value="2"/>
</dbReference>
<dbReference type="InterPro" id="IPR036915">
    <property type="entry name" value="Cyclin-like_sf"/>
</dbReference>
<organism evidence="8 9">
    <name type="scientific">Scylla paramamosain</name>
    <name type="common">Mud crab</name>
    <dbReference type="NCBI Taxonomy" id="85552"/>
    <lineage>
        <taxon>Eukaryota</taxon>
        <taxon>Metazoa</taxon>
        <taxon>Ecdysozoa</taxon>
        <taxon>Arthropoda</taxon>
        <taxon>Crustacea</taxon>
        <taxon>Multicrustacea</taxon>
        <taxon>Malacostraca</taxon>
        <taxon>Eumalacostraca</taxon>
        <taxon>Eucarida</taxon>
        <taxon>Decapoda</taxon>
        <taxon>Pleocyemata</taxon>
        <taxon>Brachyura</taxon>
        <taxon>Eubrachyura</taxon>
        <taxon>Portunoidea</taxon>
        <taxon>Portunidae</taxon>
        <taxon>Portuninae</taxon>
        <taxon>Scylla</taxon>
    </lineage>
</organism>
<keyword evidence="9" id="KW-1185">Reference proteome</keyword>
<evidence type="ECO:0000256" key="1">
    <source>
        <dbReference type="ARBA" id="ARBA00022618"/>
    </source>
</evidence>
<dbReference type="CDD" id="cd20529">
    <property type="entry name" value="CYCLIN_CCNJ-like_rpt2"/>
    <property type="match status" value="1"/>
</dbReference>
<comment type="caution">
    <text evidence="8">The sequence shown here is derived from an EMBL/GenBank/DDBJ whole genome shotgun (WGS) entry which is preliminary data.</text>
</comment>
<dbReference type="Pfam" id="PF00134">
    <property type="entry name" value="Cyclin_N"/>
    <property type="match status" value="1"/>
</dbReference>
<dbReference type="InterPro" id="IPR006671">
    <property type="entry name" value="Cyclin_N"/>
</dbReference>
<dbReference type="SUPFAM" id="SSF47954">
    <property type="entry name" value="Cyclin-like"/>
    <property type="match status" value="2"/>
</dbReference>
<evidence type="ECO:0000256" key="3">
    <source>
        <dbReference type="ARBA" id="ARBA00023306"/>
    </source>
</evidence>
<dbReference type="InterPro" id="IPR004367">
    <property type="entry name" value="Cyclin_C-dom"/>
</dbReference>
<comment type="similarity">
    <text evidence="4">Belongs to the cyclin family.</text>
</comment>
<reference evidence="8 9" key="1">
    <citation type="submission" date="2023-03" db="EMBL/GenBank/DDBJ databases">
        <title>High-quality genome of Scylla paramamosain provides insights in environmental adaptation.</title>
        <authorList>
            <person name="Zhang L."/>
        </authorList>
    </citation>
    <scope>NUCLEOTIDE SEQUENCE [LARGE SCALE GENOMIC DNA]</scope>
    <source>
        <strain evidence="8">LZ_2023a</strain>
        <tissue evidence="8">Muscle</tissue>
    </source>
</reference>
<feature type="domain" description="Cyclin C-terminal" evidence="7">
    <location>
        <begin position="139"/>
        <end position="266"/>
    </location>
</feature>
<name>A0AAW0UF21_SCYPA</name>
<evidence type="ECO:0000313" key="8">
    <source>
        <dbReference type="EMBL" id="KAK8398744.1"/>
    </source>
</evidence>
<keyword evidence="3" id="KW-0131">Cell cycle</keyword>
<dbReference type="Proteomes" id="UP001487740">
    <property type="component" value="Unassembled WGS sequence"/>
</dbReference>
<evidence type="ECO:0000259" key="7">
    <source>
        <dbReference type="SMART" id="SM01332"/>
    </source>
</evidence>
<feature type="domain" description="Cyclin-like" evidence="6">
    <location>
        <begin position="44"/>
        <end position="130"/>
    </location>
</feature>
<dbReference type="EMBL" id="JARAKH010000012">
    <property type="protein sequence ID" value="KAK8398744.1"/>
    <property type="molecule type" value="Genomic_DNA"/>
</dbReference>
<feature type="domain" description="Cyclin-like" evidence="6">
    <location>
        <begin position="147"/>
        <end position="244"/>
    </location>
</feature>
<evidence type="ECO:0000256" key="2">
    <source>
        <dbReference type="ARBA" id="ARBA00023127"/>
    </source>
</evidence>
<dbReference type="PIRSF" id="PIRSF001771">
    <property type="entry name" value="Cyclin_A_B_D_E"/>
    <property type="match status" value="1"/>
</dbReference>
<dbReference type="SMART" id="SM01332">
    <property type="entry name" value="Cyclin_C"/>
    <property type="match status" value="1"/>
</dbReference>
<dbReference type="Pfam" id="PF02984">
    <property type="entry name" value="Cyclin_C"/>
    <property type="match status" value="1"/>
</dbReference>
<dbReference type="FunFam" id="1.10.472.10:FF:000010">
    <property type="entry name" value="G1/S-specific cyclin Cln1"/>
    <property type="match status" value="1"/>
</dbReference>
<proteinExistence type="inferred from homology"/>
<evidence type="ECO:0000313" key="9">
    <source>
        <dbReference type="Proteomes" id="UP001487740"/>
    </source>
</evidence>
<dbReference type="CDD" id="cd20528">
    <property type="entry name" value="CYCLIN_CCNJ-like_rpt1"/>
    <property type="match status" value="1"/>
</dbReference>
<dbReference type="InterPro" id="IPR039361">
    <property type="entry name" value="Cyclin"/>
</dbReference>
<dbReference type="GO" id="GO:0016538">
    <property type="term" value="F:cyclin-dependent protein serine/threonine kinase regulator activity"/>
    <property type="evidence" value="ECO:0007669"/>
    <property type="project" value="InterPro"/>
</dbReference>
<dbReference type="InterPro" id="IPR046965">
    <property type="entry name" value="Cyclin_A/B-like"/>
</dbReference>
<dbReference type="GO" id="GO:0051726">
    <property type="term" value="P:regulation of cell cycle"/>
    <property type="evidence" value="ECO:0007669"/>
    <property type="project" value="UniProtKB-ARBA"/>
</dbReference>
<dbReference type="AlphaFoldDB" id="A0AAW0UF21"/>
<evidence type="ECO:0000256" key="4">
    <source>
        <dbReference type="RuleBase" id="RU000383"/>
    </source>
</evidence>
<dbReference type="InterPro" id="IPR013763">
    <property type="entry name" value="Cyclin-like_dom"/>
</dbReference>
<dbReference type="GO" id="GO:0044772">
    <property type="term" value="P:mitotic cell cycle phase transition"/>
    <property type="evidence" value="ECO:0007669"/>
    <property type="project" value="InterPro"/>
</dbReference>
<protein>
    <submittedName>
        <fullName evidence="8">Uncharacterized protein</fullName>
    </submittedName>
</protein>